<dbReference type="GO" id="GO:0015109">
    <property type="term" value="F:chromate transmembrane transporter activity"/>
    <property type="evidence" value="ECO:0007669"/>
    <property type="project" value="InterPro"/>
</dbReference>
<evidence type="ECO:0000256" key="6">
    <source>
        <dbReference type="ARBA" id="ARBA00023136"/>
    </source>
</evidence>
<feature type="transmembrane region" description="Helical" evidence="7">
    <location>
        <begin position="6"/>
        <end position="30"/>
    </location>
</feature>
<keyword evidence="6 7" id="KW-0472">Membrane</keyword>
<dbReference type="AlphaFoldDB" id="A0A6S5BVE2"/>
<evidence type="ECO:0000256" key="1">
    <source>
        <dbReference type="ARBA" id="ARBA00004651"/>
    </source>
</evidence>
<dbReference type="NCBIfam" id="TIGR00937">
    <property type="entry name" value="2A51"/>
    <property type="match status" value="1"/>
</dbReference>
<dbReference type="PANTHER" id="PTHR33567">
    <property type="entry name" value="CHROMATE ION TRANSPORTER (EUROFUNG)"/>
    <property type="match status" value="1"/>
</dbReference>
<dbReference type="InterPro" id="IPR014047">
    <property type="entry name" value="Chr_Tranpt_l_chain"/>
</dbReference>
<feature type="transmembrane region" description="Helical" evidence="7">
    <location>
        <begin position="202"/>
        <end position="220"/>
    </location>
</feature>
<dbReference type="PANTHER" id="PTHR33567:SF3">
    <property type="entry name" value="CHROMATE ION TRANSPORTER (EUROFUNG)"/>
    <property type="match status" value="1"/>
</dbReference>
<dbReference type="GO" id="GO:0005886">
    <property type="term" value="C:plasma membrane"/>
    <property type="evidence" value="ECO:0007669"/>
    <property type="project" value="UniProtKB-SubCell"/>
</dbReference>
<protein>
    <submittedName>
        <fullName evidence="8">Chorismate-binding protein</fullName>
    </submittedName>
</protein>
<keyword evidence="5 7" id="KW-1133">Transmembrane helix</keyword>
<dbReference type="EMBL" id="AP022038">
    <property type="protein sequence ID" value="BBR41187.1"/>
    <property type="molecule type" value="Genomic_DNA"/>
</dbReference>
<dbReference type="Pfam" id="PF02417">
    <property type="entry name" value="Chromate_transp"/>
    <property type="match status" value="2"/>
</dbReference>
<sequence>MREKSVGQVFIQFLWLGCISFGGPAAHIGFFQRTFVERLGWLTQAEFARLLALCQLLPGPASSQLGFAIGRHRAGLGGALCAFIGFTLPSFLLLLAAAVGVGLLGNNLWLDAALHGLKLLALIVVADAVLTMSRQFCATPLTQGIMVATAAALWWQPGLLTQLLMLAGAALICARNQQGVSRLHATAEPSSATTRHPHWPTLLLFAALFIGLPLLGGPLGPLGTLGQLIADFYRAGSLVFGGGHVVLPLLQESVGHTLSQQQFLTGYSLAQLVPGPMFTLATYLGAQLLPEMPLIGALSATLALFAPGFLLLWAVGPCWQQWLTQPRLAGAVIGINAAVVGLLLAALYQPVWQSAVLAPTDLALAAIGFYLLRVVKLPVPAIAALLVMATILLA</sequence>
<comment type="similarity">
    <text evidence="2">Belongs to the chromate ion transporter (CHR) (TC 2.A.51) family.</text>
</comment>
<evidence type="ECO:0000256" key="3">
    <source>
        <dbReference type="ARBA" id="ARBA00022475"/>
    </source>
</evidence>
<evidence type="ECO:0000313" key="9">
    <source>
        <dbReference type="Proteomes" id="UP000515442"/>
    </source>
</evidence>
<feature type="transmembrane region" description="Helical" evidence="7">
    <location>
        <begin position="153"/>
        <end position="174"/>
    </location>
</feature>
<dbReference type="InterPro" id="IPR003370">
    <property type="entry name" value="Chromate_transpt"/>
</dbReference>
<reference evidence="8 9" key="1">
    <citation type="submission" date="2019-12" db="EMBL/GenBank/DDBJ databases">
        <title>complete genome sequences of Aeromonas veronii str. WP3-W19-ESBL-03 isolated from wastewater treatment plant effluent.</title>
        <authorList>
            <person name="Sekizuka T."/>
            <person name="Itokawa K."/>
            <person name="Yatsu K."/>
            <person name="Inamine Y."/>
            <person name="Kuroda M."/>
        </authorList>
    </citation>
    <scope>NUCLEOTIDE SEQUENCE [LARGE SCALE GENOMIC DNA]</scope>
    <source>
        <strain evidence="8 9">WP3-W19-ESBL-03</strain>
    </source>
</reference>
<accession>A0A6S5BVE2</accession>
<feature type="transmembrane region" description="Helical" evidence="7">
    <location>
        <begin position="232"/>
        <end position="251"/>
    </location>
</feature>
<feature type="transmembrane region" description="Helical" evidence="7">
    <location>
        <begin position="377"/>
        <end position="393"/>
    </location>
</feature>
<comment type="subcellular location">
    <subcellularLocation>
        <location evidence="1">Cell membrane</location>
        <topology evidence="1">Multi-pass membrane protein</topology>
    </subcellularLocation>
</comment>
<proteinExistence type="inferred from homology"/>
<gene>
    <name evidence="8" type="ORF">WP3W19E03_37120</name>
</gene>
<keyword evidence="3" id="KW-1003">Cell membrane</keyword>
<evidence type="ECO:0000256" key="4">
    <source>
        <dbReference type="ARBA" id="ARBA00022692"/>
    </source>
</evidence>
<evidence type="ECO:0000256" key="2">
    <source>
        <dbReference type="ARBA" id="ARBA00005262"/>
    </source>
</evidence>
<feature type="transmembrane region" description="Helical" evidence="7">
    <location>
        <begin position="76"/>
        <end position="104"/>
    </location>
</feature>
<feature type="transmembrane region" description="Helical" evidence="7">
    <location>
        <begin position="263"/>
        <end position="286"/>
    </location>
</feature>
<evidence type="ECO:0000256" key="7">
    <source>
        <dbReference type="SAM" id="Phobius"/>
    </source>
</evidence>
<evidence type="ECO:0000256" key="5">
    <source>
        <dbReference type="ARBA" id="ARBA00022989"/>
    </source>
</evidence>
<keyword evidence="4 7" id="KW-0812">Transmembrane</keyword>
<feature type="transmembrane region" description="Helical" evidence="7">
    <location>
        <begin position="328"/>
        <end position="348"/>
    </location>
</feature>
<organism evidence="8 9">
    <name type="scientific">Aeromonas veronii</name>
    <dbReference type="NCBI Taxonomy" id="654"/>
    <lineage>
        <taxon>Bacteria</taxon>
        <taxon>Pseudomonadati</taxon>
        <taxon>Pseudomonadota</taxon>
        <taxon>Gammaproteobacteria</taxon>
        <taxon>Aeromonadales</taxon>
        <taxon>Aeromonadaceae</taxon>
        <taxon>Aeromonas</taxon>
    </lineage>
</organism>
<dbReference type="Proteomes" id="UP000515442">
    <property type="component" value="Chromosome"/>
</dbReference>
<feature type="transmembrane region" description="Helical" evidence="7">
    <location>
        <begin position="116"/>
        <end position="133"/>
    </location>
</feature>
<dbReference type="PROSITE" id="PS51257">
    <property type="entry name" value="PROKAR_LIPOPROTEIN"/>
    <property type="match status" value="1"/>
</dbReference>
<evidence type="ECO:0000313" key="8">
    <source>
        <dbReference type="EMBL" id="BBR41187.1"/>
    </source>
</evidence>
<feature type="transmembrane region" description="Helical" evidence="7">
    <location>
        <begin position="292"/>
        <end position="316"/>
    </location>
</feature>
<dbReference type="PIRSF" id="PIRSF004810">
    <property type="entry name" value="ChrA"/>
    <property type="match status" value="1"/>
</dbReference>
<name>A0A6S5BVE2_AERVE</name>